<dbReference type="GO" id="GO:0005634">
    <property type="term" value="C:nucleus"/>
    <property type="evidence" value="ECO:0007669"/>
    <property type="project" value="TreeGrafter"/>
</dbReference>
<feature type="domain" description="MRNA cap 0 methyltransferase" evidence="13">
    <location>
        <begin position="237"/>
        <end position="522"/>
    </location>
</feature>
<keyword evidence="7" id="KW-0506">mRNA capping</keyword>
<keyword evidence="15" id="KW-1185">Reference proteome</keyword>
<dbReference type="GO" id="GO:0004482">
    <property type="term" value="F:mRNA 5'-cap (guanine-N7-)-methyltransferase activity"/>
    <property type="evidence" value="ECO:0007669"/>
    <property type="project" value="UniProtKB-EC"/>
</dbReference>
<keyword evidence="4" id="KW-0808">Transferase</keyword>
<dbReference type="GO" id="GO:0003723">
    <property type="term" value="F:RNA binding"/>
    <property type="evidence" value="ECO:0007669"/>
    <property type="project" value="UniProtKB-KW"/>
</dbReference>
<evidence type="ECO:0000256" key="2">
    <source>
        <dbReference type="ARBA" id="ARBA00011926"/>
    </source>
</evidence>
<evidence type="ECO:0000256" key="5">
    <source>
        <dbReference type="ARBA" id="ARBA00022691"/>
    </source>
</evidence>
<dbReference type="InterPro" id="IPR039753">
    <property type="entry name" value="RG7MT1"/>
</dbReference>
<dbReference type="PANTHER" id="PTHR12189:SF2">
    <property type="entry name" value="MRNA CAP GUANINE-N7 METHYLTRANSFERASE"/>
    <property type="match status" value="1"/>
</dbReference>
<accession>A0A8H5LIA7</accession>
<dbReference type="OrthoDB" id="10248867at2759"/>
<evidence type="ECO:0000256" key="4">
    <source>
        <dbReference type="ARBA" id="ARBA00022679"/>
    </source>
</evidence>
<feature type="region of interest" description="Disordered" evidence="12">
    <location>
        <begin position="1"/>
        <end position="169"/>
    </location>
</feature>
<evidence type="ECO:0000256" key="11">
    <source>
        <dbReference type="ARBA" id="ARBA00049739"/>
    </source>
</evidence>
<evidence type="ECO:0000256" key="1">
    <source>
        <dbReference type="ARBA" id="ARBA00003378"/>
    </source>
</evidence>
<keyword evidence="5" id="KW-0949">S-adenosyl-L-methionine</keyword>
<evidence type="ECO:0000313" key="15">
    <source>
        <dbReference type="Proteomes" id="UP000559027"/>
    </source>
</evidence>
<evidence type="ECO:0000256" key="6">
    <source>
        <dbReference type="ARBA" id="ARBA00022884"/>
    </source>
</evidence>
<comment type="catalytic activity">
    <reaction evidence="10">
        <text>a 5'-end (5'-triphosphoguanosine)-ribonucleoside in mRNA + S-adenosyl-L-methionine = a 5'-end (N(7)-methyl 5'-triphosphoguanosine)-ribonucleoside in mRNA + S-adenosyl-L-homocysteine</text>
        <dbReference type="Rhea" id="RHEA:67008"/>
        <dbReference type="Rhea" id="RHEA-COMP:17166"/>
        <dbReference type="Rhea" id="RHEA-COMP:17167"/>
        <dbReference type="ChEBI" id="CHEBI:57856"/>
        <dbReference type="ChEBI" id="CHEBI:59789"/>
        <dbReference type="ChEBI" id="CHEBI:156461"/>
        <dbReference type="ChEBI" id="CHEBI:167617"/>
        <dbReference type="EC" id="2.1.1.56"/>
    </reaction>
</comment>
<dbReference type="PANTHER" id="PTHR12189">
    <property type="entry name" value="MRNA GUANINE-7- METHYLTRANSFERASE"/>
    <property type="match status" value="1"/>
</dbReference>
<dbReference type="EC" id="2.1.1.56" evidence="2"/>
<organism evidence="14 15">
    <name type="scientific">Leucocoprinus leucothites</name>
    <dbReference type="NCBI Taxonomy" id="201217"/>
    <lineage>
        <taxon>Eukaryota</taxon>
        <taxon>Fungi</taxon>
        <taxon>Dikarya</taxon>
        <taxon>Basidiomycota</taxon>
        <taxon>Agaricomycotina</taxon>
        <taxon>Agaricomycetes</taxon>
        <taxon>Agaricomycetidae</taxon>
        <taxon>Agaricales</taxon>
        <taxon>Agaricineae</taxon>
        <taxon>Agaricaceae</taxon>
        <taxon>Leucocoprinus</taxon>
    </lineage>
</organism>
<dbReference type="Pfam" id="PF03291">
    <property type="entry name" value="mRNA_G-N7_MeTrfase"/>
    <property type="match status" value="1"/>
</dbReference>
<dbReference type="PROSITE" id="PS51562">
    <property type="entry name" value="RNA_CAP0_MT"/>
    <property type="match status" value="1"/>
</dbReference>
<keyword evidence="3" id="KW-0489">Methyltransferase</keyword>
<evidence type="ECO:0000256" key="12">
    <source>
        <dbReference type="SAM" id="MobiDB-lite"/>
    </source>
</evidence>
<evidence type="ECO:0000259" key="13">
    <source>
        <dbReference type="PROSITE" id="PS51562"/>
    </source>
</evidence>
<dbReference type="SUPFAM" id="SSF53335">
    <property type="entry name" value="S-adenosyl-L-methionine-dependent methyltransferases"/>
    <property type="match status" value="1"/>
</dbReference>
<evidence type="ECO:0000256" key="9">
    <source>
        <dbReference type="ARBA" id="ARBA00033387"/>
    </source>
</evidence>
<feature type="compositionally biased region" description="Polar residues" evidence="12">
    <location>
        <begin position="139"/>
        <end position="158"/>
    </location>
</feature>
<feature type="compositionally biased region" description="Low complexity" evidence="12">
    <location>
        <begin position="119"/>
        <end position="132"/>
    </location>
</feature>
<dbReference type="Proteomes" id="UP000559027">
    <property type="component" value="Unassembled WGS sequence"/>
</dbReference>
<evidence type="ECO:0000256" key="10">
    <source>
        <dbReference type="ARBA" id="ARBA00044712"/>
    </source>
</evidence>
<sequence>MPAFDPVRDAVLNSPVEQTHTPVFARRPRSPIASPSLTRRATDLSMLLNTDSVPPPHRAQASALSHILHSSPSGEDDKLATSAPFRRTSHHQSDSHFAYPPEPHHHHNERSPSPNRLFPDSPRSRPSSSSSHAPPPPSTARNTTSPMLSPRTPSTLPYNPTKRISPAGSVLQPLTPVEMQMFKNYCGRGAARLMKRKRAASNDPELPPSKRHAGDVGLVVNHYNSRPDVGVVQRQESPIIGLKNFNNWVKSVLITRFAHPVLSTSPYSQGRAKGKVLDMGCGKGGDITKWSKARIRELLAVDIAGVSVDQARDRWLSQKGTKFEATFATLDCYSEPLSRAFPPAKLVQPFDVVSMQFCMHYAFETVQKARCMLDNVTKYLRPGGVFIGTIPNSDFLLEQLNNIPPDRQDLSFGNDVYTIQFEDREKQPVFGHKYTFFLQDAVENVPEYVVRWESFRRMAADYKLELIYKKDFHEVFMENQEDPEFGPLMVRMKVVDANGESSMDEAQWEAANIYVAFAFRKVE</sequence>
<dbReference type="EMBL" id="JAACJO010000005">
    <property type="protein sequence ID" value="KAF5358252.1"/>
    <property type="molecule type" value="Genomic_DNA"/>
</dbReference>
<proteinExistence type="predicted"/>
<name>A0A8H5LIA7_9AGAR</name>
<dbReference type="CDD" id="cd02440">
    <property type="entry name" value="AdoMet_MTases"/>
    <property type="match status" value="1"/>
</dbReference>
<keyword evidence="7" id="KW-0507">mRNA processing</keyword>
<reference evidence="14 15" key="1">
    <citation type="journal article" date="2020" name="ISME J.">
        <title>Uncovering the hidden diversity of litter-decomposition mechanisms in mushroom-forming fungi.</title>
        <authorList>
            <person name="Floudas D."/>
            <person name="Bentzer J."/>
            <person name="Ahren D."/>
            <person name="Johansson T."/>
            <person name="Persson P."/>
            <person name="Tunlid A."/>
        </authorList>
    </citation>
    <scope>NUCLEOTIDE SEQUENCE [LARGE SCALE GENOMIC DNA]</scope>
    <source>
        <strain evidence="14 15">CBS 146.42</strain>
    </source>
</reference>
<comment type="function">
    <text evidence="1">Responsible for methylating the 5'-cap structure of mRNAs.</text>
</comment>
<dbReference type="AlphaFoldDB" id="A0A8H5LIA7"/>
<dbReference type="InterPro" id="IPR004971">
    <property type="entry name" value="mRNA_G-N7_MeTrfase_dom"/>
</dbReference>
<evidence type="ECO:0000256" key="8">
    <source>
        <dbReference type="ARBA" id="ARBA00032772"/>
    </source>
</evidence>
<dbReference type="InterPro" id="IPR029063">
    <property type="entry name" value="SAM-dependent_MTases_sf"/>
</dbReference>
<comment type="caution">
    <text evidence="14">The sequence shown here is derived from an EMBL/GenBank/DDBJ whole genome shotgun (WGS) entry which is preliminary data.</text>
</comment>
<keyword evidence="6" id="KW-0694">RNA-binding</keyword>
<evidence type="ECO:0000313" key="14">
    <source>
        <dbReference type="EMBL" id="KAF5358252.1"/>
    </source>
</evidence>
<protein>
    <recommendedName>
        <fullName evidence="11">mRNA cap guanine-N(7) methyltransferase</fullName>
        <ecNumber evidence="2">2.1.1.56</ecNumber>
    </recommendedName>
    <alternativeName>
        <fullName evidence="8">mRNA (guanine-N(7))-methyltransferase</fullName>
    </alternativeName>
    <alternativeName>
        <fullName evidence="9">mRNA cap methyltransferase</fullName>
    </alternativeName>
</protein>
<dbReference type="Gene3D" id="3.40.50.150">
    <property type="entry name" value="Vaccinia Virus protein VP39"/>
    <property type="match status" value="1"/>
</dbReference>
<evidence type="ECO:0000256" key="7">
    <source>
        <dbReference type="ARBA" id="ARBA00023042"/>
    </source>
</evidence>
<gene>
    <name evidence="14" type="ORF">D9756_001837</name>
</gene>
<evidence type="ECO:0000256" key="3">
    <source>
        <dbReference type="ARBA" id="ARBA00022603"/>
    </source>
</evidence>